<accession>A0A0W1R5J8</accession>
<keyword evidence="2" id="KW-1133">Transmembrane helix</keyword>
<reference evidence="3 4" key="1">
    <citation type="submission" date="2015-12" db="EMBL/GenBank/DDBJ databases">
        <title>Haloprofundus marisrubri gen. nov., sp. nov., an extremely halophilic archaeon isolated from the Discovery deep brine-seawater interface in the Red Sea.</title>
        <authorList>
            <person name="Zhang G."/>
            <person name="Stingl U."/>
            <person name="Rashid M."/>
        </authorList>
    </citation>
    <scope>NUCLEOTIDE SEQUENCE [LARGE SCALE GENOMIC DNA]</scope>
    <source>
        <strain evidence="3 4">SB9</strain>
    </source>
</reference>
<dbReference type="RefSeq" id="WP_058582932.1">
    <property type="nucleotide sequence ID" value="NZ_LOPU01000030.1"/>
</dbReference>
<dbReference type="AlphaFoldDB" id="A0A0W1R5J8"/>
<evidence type="ECO:0000313" key="4">
    <source>
        <dbReference type="Proteomes" id="UP000054387"/>
    </source>
</evidence>
<feature type="transmembrane region" description="Helical" evidence="2">
    <location>
        <begin position="71"/>
        <end position="91"/>
    </location>
</feature>
<keyword evidence="2" id="KW-0472">Membrane</keyword>
<feature type="transmembrane region" description="Helical" evidence="2">
    <location>
        <begin position="43"/>
        <end position="65"/>
    </location>
</feature>
<keyword evidence="4" id="KW-1185">Reference proteome</keyword>
<evidence type="ECO:0000256" key="1">
    <source>
        <dbReference type="SAM" id="MobiDB-lite"/>
    </source>
</evidence>
<dbReference type="Proteomes" id="UP000054387">
    <property type="component" value="Unassembled WGS sequence"/>
</dbReference>
<name>A0A0W1R5J8_9EURY</name>
<keyword evidence="2" id="KW-0812">Transmembrane</keyword>
<gene>
    <name evidence="3" type="ORF">AUR64_18455</name>
</gene>
<dbReference type="OrthoDB" id="386108at2157"/>
<comment type="caution">
    <text evidence="3">The sequence shown here is derived from an EMBL/GenBank/DDBJ whole genome shotgun (WGS) entry which is preliminary data.</text>
</comment>
<feature type="region of interest" description="Disordered" evidence="1">
    <location>
        <begin position="1"/>
        <end position="24"/>
    </location>
</feature>
<feature type="compositionally biased region" description="Polar residues" evidence="1">
    <location>
        <begin position="1"/>
        <end position="14"/>
    </location>
</feature>
<organism evidence="3 4">
    <name type="scientific">Haloprofundus marisrubri</name>
    <dbReference type="NCBI Taxonomy" id="1514971"/>
    <lineage>
        <taxon>Archaea</taxon>
        <taxon>Methanobacteriati</taxon>
        <taxon>Methanobacteriota</taxon>
        <taxon>Stenosarchaea group</taxon>
        <taxon>Halobacteria</taxon>
        <taxon>Halobacteriales</taxon>
        <taxon>Haloferacaceae</taxon>
        <taxon>Haloprofundus</taxon>
    </lineage>
</organism>
<sequence>MVQEATSLTDSLTSDAELPSESAQVELENRHATWDSSVKAEMFGFGFVVGLLLGSLLGLALAALFPAFSGQALIFGIGLGAGAGVLAGVALKEYGERNTVRTA</sequence>
<protein>
    <submittedName>
        <fullName evidence="3">Uncharacterized protein</fullName>
    </submittedName>
</protein>
<evidence type="ECO:0000256" key="2">
    <source>
        <dbReference type="SAM" id="Phobius"/>
    </source>
</evidence>
<proteinExistence type="predicted"/>
<dbReference type="EMBL" id="LOPU01000030">
    <property type="protein sequence ID" value="KTG08648.1"/>
    <property type="molecule type" value="Genomic_DNA"/>
</dbReference>
<evidence type="ECO:0000313" key="3">
    <source>
        <dbReference type="EMBL" id="KTG08648.1"/>
    </source>
</evidence>